<proteinExistence type="predicted"/>
<gene>
    <name evidence="1" type="ORF">H2198_009423</name>
</gene>
<evidence type="ECO:0000313" key="1">
    <source>
        <dbReference type="EMBL" id="KAJ9651301.1"/>
    </source>
</evidence>
<organism evidence="1 2">
    <name type="scientific">Neophaeococcomyces mojaviensis</name>
    <dbReference type="NCBI Taxonomy" id="3383035"/>
    <lineage>
        <taxon>Eukaryota</taxon>
        <taxon>Fungi</taxon>
        <taxon>Dikarya</taxon>
        <taxon>Ascomycota</taxon>
        <taxon>Pezizomycotina</taxon>
        <taxon>Eurotiomycetes</taxon>
        <taxon>Chaetothyriomycetidae</taxon>
        <taxon>Chaetothyriales</taxon>
        <taxon>Chaetothyriales incertae sedis</taxon>
        <taxon>Neophaeococcomyces</taxon>
    </lineage>
</organism>
<comment type="caution">
    <text evidence="1">The sequence shown here is derived from an EMBL/GenBank/DDBJ whole genome shotgun (WGS) entry which is preliminary data.</text>
</comment>
<reference evidence="1" key="1">
    <citation type="submission" date="2022-10" db="EMBL/GenBank/DDBJ databases">
        <title>Culturing micro-colonial fungi from biological soil crusts in the Mojave desert and describing Neophaeococcomyces mojavensis, and introducing the new genera and species Taxawa tesnikishii.</title>
        <authorList>
            <person name="Kurbessoian T."/>
            <person name="Stajich J.E."/>
        </authorList>
    </citation>
    <scope>NUCLEOTIDE SEQUENCE</scope>
    <source>
        <strain evidence="1">JES_112</strain>
    </source>
</reference>
<dbReference type="Proteomes" id="UP001172386">
    <property type="component" value="Unassembled WGS sequence"/>
</dbReference>
<accession>A0ACC2ZUG1</accession>
<protein>
    <submittedName>
        <fullName evidence="1">Uncharacterized protein</fullName>
    </submittedName>
</protein>
<name>A0ACC2ZUG1_9EURO</name>
<keyword evidence="2" id="KW-1185">Reference proteome</keyword>
<evidence type="ECO:0000313" key="2">
    <source>
        <dbReference type="Proteomes" id="UP001172386"/>
    </source>
</evidence>
<dbReference type="EMBL" id="JAPDRQ010000266">
    <property type="protein sequence ID" value="KAJ9651301.1"/>
    <property type="molecule type" value="Genomic_DNA"/>
</dbReference>
<sequence length="311" mass="35282">MSNALDHIVLLLSPHDFQNVSPWLSNNFNIIEGGTHSKGTSRNKLIVFKDGTYLELFSWIDPQPDGVPPHADFPSWADKPEGYIIDWALTGDDARANYDGIMQRLDKWRAENQSGAERIDITYNEPASGGRKRKDGQELQWVTTRPRVQQQQPGNTMPRLEVPFFCHDVTARNLRVPFDNESITTHPCGAIGVSHMDLDVPEEQYEQYVKLYLAILGLDEKETTSDRPPDPENHRCFNIAVPAHDLTGEKPHHFSLNIFRESERRDTSNSQYFKNSGLGARSLGFRTEHDDRKGQHLGGLDDGLAWSFSLT</sequence>